<reference evidence="1 2" key="1">
    <citation type="submission" date="2016-03" db="EMBL/GenBank/DDBJ databases">
        <authorList>
            <consortium name="Pathogen Informatics"/>
        </authorList>
    </citation>
    <scope>NUCLEOTIDE SEQUENCE [LARGE SCALE GENOMIC DNA]</scope>
    <source>
        <strain evidence="2">e1252</strain>
    </source>
</reference>
<gene>
    <name evidence="1" type="ORF">SAMEA2273318_04491</name>
</gene>
<sequence>MPGITMPDGFNKSSFSAVRLDAGGFEGYNAVTNNSCGGVTFKDFTPTPYRTLKDKNNNPVYKGIDFWYCELENTVRKNGYGPGRLLPEKVYFDEKNEIWKKKK</sequence>
<dbReference type="EMBL" id="FJXR01000039">
    <property type="protein sequence ID" value="CZW31948.1"/>
    <property type="molecule type" value="Genomic_DNA"/>
</dbReference>
<dbReference type="Proteomes" id="UP000076008">
    <property type="component" value="Unassembled WGS sequence"/>
</dbReference>
<evidence type="ECO:0000313" key="1">
    <source>
        <dbReference type="EMBL" id="CZW31948.1"/>
    </source>
</evidence>
<proteinExistence type="predicted"/>
<evidence type="ECO:0000313" key="2">
    <source>
        <dbReference type="Proteomes" id="UP000076008"/>
    </source>
</evidence>
<dbReference type="AlphaFoldDB" id="A0A144TRM1"/>
<organism evidence="1 2">
    <name type="scientific">Enterobacter cloacae</name>
    <dbReference type="NCBI Taxonomy" id="550"/>
    <lineage>
        <taxon>Bacteria</taxon>
        <taxon>Pseudomonadati</taxon>
        <taxon>Pseudomonadota</taxon>
        <taxon>Gammaproteobacteria</taxon>
        <taxon>Enterobacterales</taxon>
        <taxon>Enterobacteriaceae</taxon>
        <taxon>Enterobacter</taxon>
        <taxon>Enterobacter cloacae complex</taxon>
    </lineage>
</organism>
<protein>
    <submittedName>
        <fullName evidence="1">Uncharacterized protein</fullName>
    </submittedName>
</protein>
<accession>A0A144TRM1</accession>
<name>A0A144TRM1_ENTCL</name>